<keyword evidence="2" id="KW-1185">Reference proteome</keyword>
<dbReference type="Proteomes" id="UP000266861">
    <property type="component" value="Unassembled WGS sequence"/>
</dbReference>
<evidence type="ECO:0000313" key="1">
    <source>
        <dbReference type="EMBL" id="RHZ50486.1"/>
    </source>
</evidence>
<protein>
    <submittedName>
        <fullName evidence="1">Uncharacterized protein</fullName>
    </submittedName>
</protein>
<proteinExistence type="predicted"/>
<dbReference type="EMBL" id="PQFF01000431">
    <property type="protein sequence ID" value="RHZ50486.1"/>
    <property type="molecule type" value="Genomic_DNA"/>
</dbReference>
<dbReference type="STRING" id="1348612.A0A397GLY2"/>
<accession>A0A397GLY2</accession>
<dbReference type="OrthoDB" id="2431635at2759"/>
<dbReference type="AlphaFoldDB" id="A0A397GLY2"/>
<gene>
    <name evidence="1" type="ORF">Glove_498g14</name>
</gene>
<name>A0A397GLY2_9GLOM</name>
<organism evidence="1 2">
    <name type="scientific">Diversispora epigaea</name>
    <dbReference type="NCBI Taxonomy" id="1348612"/>
    <lineage>
        <taxon>Eukaryota</taxon>
        <taxon>Fungi</taxon>
        <taxon>Fungi incertae sedis</taxon>
        <taxon>Mucoromycota</taxon>
        <taxon>Glomeromycotina</taxon>
        <taxon>Glomeromycetes</taxon>
        <taxon>Diversisporales</taxon>
        <taxon>Diversisporaceae</taxon>
        <taxon>Diversispora</taxon>
    </lineage>
</organism>
<sequence>MTDADPAVHAAIRSIFLTTYPMHLYNTLHKPFFELKWQDLINLYLEAQNYLNTLYNTKAWAHPWTCQKFTAGLHASSPVENINAWIKSYIFNSNISLCELGDIIDKRQLSEDKNHQFILWKAISTAAFMFTSINKKLEEYLPPAILKLQKNEIHQSVFYETINEFEEYNFLFNQHLEDLPNARQITASCMIADVNKEQISSM</sequence>
<evidence type="ECO:0000313" key="2">
    <source>
        <dbReference type="Proteomes" id="UP000266861"/>
    </source>
</evidence>
<comment type="caution">
    <text evidence="1">The sequence shown here is derived from an EMBL/GenBank/DDBJ whole genome shotgun (WGS) entry which is preliminary data.</text>
</comment>
<reference evidence="1 2" key="1">
    <citation type="submission" date="2018-08" db="EMBL/GenBank/DDBJ databases">
        <title>Genome and evolution of the arbuscular mycorrhizal fungus Diversispora epigaea (formerly Glomus versiforme) and its bacterial endosymbionts.</title>
        <authorList>
            <person name="Sun X."/>
            <person name="Fei Z."/>
            <person name="Harrison M."/>
        </authorList>
    </citation>
    <scope>NUCLEOTIDE SEQUENCE [LARGE SCALE GENOMIC DNA]</scope>
    <source>
        <strain evidence="1 2">IT104</strain>
    </source>
</reference>